<evidence type="ECO:0000256" key="1">
    <source>
        <dbReference type="ARBA" id="ARBA00007592"/>
    </source>
</evidence>
<sequence length="315" mass="32945">MASKSLPAGIIGAALTPFTEDNRVDRARLDPLLDFMVDHCDAVSLLGAEVSEYQILGEADRVATLRAAIDTVDGRVPVLAGASSPDVAEVLRLAASAADAGADFIQVLMPRHPGGNPARVGDLVAFFERIAASSPLPIVAYHNPSQGTDTDAATMVELSLIDGVVGFKESSRDLTKIGRLCAEIDSAGHARYFTTMQPLLTTLLLGGSGAMMPPPGTLIGAQVVGALRDGDHERAAQWQRHFRLFPSRWAKYGLTTTMKAAMGALGHDLGGPAAPFGPMPEADIELLARQLDSFDLPSPLVAPATDGALAKGLSS</sequence>
<dbReference type="Gene3D" id="3.20.20.70">
    <property type="entry name" value="Aldolase class I"/>
    <property type="match status" value="1"/>
</dbReference>
<gene>
    <name evidence="6" type="primary">dapA</name>
    <name evidence="6" type="ORF">GONAM_60_00300</name>
</gene>
<proteinExistence type="inferred from homology"/>
<evidence type="ECO:0000313" key="7">
    <source>
        <dbReference type="Proteomes" id="UP000035058"/>
    </source>
</evidence>
<organism evidence="6 7">
    <name type="scientific">Gordonia namibiensis NBRC 108229</name>
    <dbReference type="NCBI Taxonomy" id="1208314"/>
    <lineage>
        <taxon>Bacteria</taxon>
        <taxon>Bacillati</taxon>
        <taxon>Actinomycetota</taxon>
        <taxon>Actinomycetes</taxon>
        <taxon>Mycobacteriales</taxon>
        <taxon>Gordoniaceae</taxon>
        <taxon>Gordonia</taxon>
    </lineage>
</organism>
<evidence type="ECO:0000256" key="4">
    <source>
        <dbReference type="PIRSR" id="PIRSR001365-1"/>
    </source>
</evidence>
<dbReference type="PANTHER" id="PTHR12128">
    <property type="entry name" value="DIHYDRODIPICOLINATE SYNTHASE"/>
    <property type="match status" value="1"/>
</dbReference>
<dbReference type="InterPro" id="IPR013785">
    <property type="entry name" value="Aldolase_TIM"/>
</dbReference>
<feature type="active site" description="Proton donor/acceptor" evidence="4">
    <location>
        <position position="141"/>
    </location>
</feature>
<dbReference type="AlphaFoldDB" id="K6WTK4"/>
<feature type="active site" description="Schiff-base intermediate with substrate" evidence="4">
    <location>
        <position position="168"/>
    </location>
</feature>
<dbReference type="InterPro" id="IPR002220">
    <property type="entry name" value="DapA-like"/>
</dbReference>
<dbReference type="SUPFAM" id="SSF51569">
    <property type="entry name" value="Aldolase"/>
    <property type="match status" value="1"/>
</dbReference>
<keyword evidence="7" id="KW-1185">Reference proteome</keyword>
<evidence type="ECO:0000256" key="3">
    <source>
        <dbReference type="PIRNR" id="PIRNR001365"/>
    </source>
</evidence>
<protein>
    <submittedName>
        <fullName evidence="6">Dihydrodipicolinate synthase</fullName>
    </submittedName>
</protein>
<evidence type="ECO:0000313" key="6">
    <source>
        <dbReference type="EMBL" id="GAC02746.1"/>
    </source>
</evidence>
<accession>K6WTK4</accession>
<dbReference type="CDD" id="cd00408">
    <property type="entry name" value="DHDPS-like"/>
    <property type="match status" value="1"/>
</dbReference>
<dbReference type="RefSeq" id="WP_006868875.1">
    <property type="nucleotide sequence ID" value="NZ_BAHE01000060.1"/>
</dbReference>
<dbReference type="GO" id="GO:0008840">
    <property type="term" value="F:4-hydroxy-tetrahydrodipicolinate synthase activity"/>
    <property type="evidence" value="ECO:0007669"/>
    <property type="project" value="TreeGrafter"/>
</dbReference>
<evidence type="ECO:0000256" key="5">
    <source>
        <dbReference type="PIRSR" id="PIRSR001365-2"/>
    </source>
</evidence>
<reference evidence="6 7" key="1">
    <citation type="submission" date="2012-08" db="EMBL/GenBank/DDBJ databases">
        <title>Whole genome shotgun sequence of Gordonia namibiensis NBRC 108229.</title>
        <authorList>
            <person name="Isaki-Nakamura S."/>
            <person name="Hosoyama A."/>
            <person name="Tsuchikane K."/>
            <person name="Katsumata H."/>
            <person name="Baba S."/>
            <person name="Yamazaki S."/>
            <person name="Fujita N."/>
        </authorList>
    </citation>
    <scope>NUCLEOTIDE SEQUENCE [LARGE SCALE GENOMIC DNA]</scope>
    <source>
        <strain evidence="6 7">NBRC 108229</strain>
    </source>
</reference>
<dbReference type="Pfam" id="PF00701">
    <property type="entry name" value="DHDPS"/>
    <property type="match status" value="1"/>
</dbReference>
<feature type="binding site" evidence="5">
    <location>
        <position position="211"/>
    </location>
    <ligand>
        <name>pyruvate</name>
        <dbReference type="ChEBI" id="CHEBI:15361"/>
    </ligand>
</feature>
<comment type="caution">
    <text evidence="6">The sequence shown here is derived from an EMBL/GenBank/DDBJ whole genome shotgun (WGS) entry which is preliminary data.</text>
</comment>
<dbReference type="PIRSF" id="PIRSF001365">
    <property type="entry name" value="DHDPS"/>
    <property type="match status" value="1"/>
</dbReference>
<dbReference type="EMBL" id="BAHE01000060">
    <property type="protein sequence ID" value="GAC02746.1"/>
    <property type="molecule type" value="Genomic_DNA"/>
</dbReference>
<dbReference type="SMART" id="SM01130">
    <property type="entry name" value="DHDPS"/>
    <property type="match status" value="1"/>
</dbReference>
<dbReference type="PANTHER" id="PTHR12128:SF66">
    <property type="entry name" value="4-HYDROXY-2-OXOGLUTARATE ALDOLASE, MITOCHONDRIAL"/>
    <property type="match status" value="1"/>
</dbReference>
<keyword evidence="2 3" id="KW-0456">Lyase</keyword>
<evidence type="ECO:0000256" key="2">
    <source>
        <dbReference type="ARBA" id="ARBA00023239"/>
    </source>
</evidence>
<comment type="similarity">
    <text evidence="1 3">Belongs to the DapA family.</text>
</comment>
<dbReference type="Proteomes" id="UP000035058">
    <property type="component" value="Unassembled WGS sequence"/>
</dbReference>
<name>K6WTK4_9ACTN</name>